<dbReference type="InterPro" id="IPR006342">
    <property type="entry name" value="FkbM_mtfrase"/>
</dbReference>
<dbReference type="STRING" id="1178516.AWR27_02985"/>
<dbReference type="Gene3D" id="3.40.50.150">
    <property type="entry name" value="Vaccinia Virus protein VP39"/>
    <property type="match status" value="1"/>
</dbReference>
<dbReference type="SUPFAM" id="SSF53335">
    <property type="entry name" value="S-adenosyl-L-methionine-dependent methyltransferases"/>
    <property type="match status" value="1"/>
</dbReference>
<dbReference type="AlphaFoldDB" id="A0A1P9WSQ7"/>
<dbReference type="InterPro" id="IPR026913">
    <property type="entry name" value="METTL24"/>
</dbReference>
<dbReference type="PANTHER" id="PTHR32026:SF10">
    <property type="entry name" value="METHYLTRANSFERASE-LIKE PROTEIN 24-RELATED"/>
    <property type="match status" value="1"/>
</dbReference>
<organism evidence="2 3">
    <name type="scientific">Spirosoma montaniterrae</name>
    <dbReference type="NCBI Taxonomy" id="1178516"/>
    <lineage>
        <taxon>Bacteria</taxon>
        <taxon>Pseudomonadati</taxon>
        <taxon>Bacteroidota</taxon>
        <taxon>Cytophagia</taxon>
        <taxon>Cytophagales</taxon>
        <taxon>Cytophagaceae</taxon>
        <taxon>Spirosoma</taxon>
    </lineage>
</organism>
<dbReference type="PANTHER" id="PTHR32026">
    <property type="entry name" value="METHYLTRANSFERASE-LIKE PROTEIN 24"/>
    <property type="match status" value="1"/>
</dbReference>
<evidence type="ECO:0000313" key="3">
    <source>
        <dbReference type="Proteomes" id="UP000187941"/>
    </source>
</evidence>
<evidence type="ECO:0000313" key="2">
    <source>
        <dbReference type="EMBL" id="AQG78389.1"/>
    </source>
</evidence>
<sequence length="264" mass="30457">MSAVVKVIKKVLGIDPQQGVEPLTQIEYIGSAYHGYYVPQHFLTGESVCYCIGAGEDISFDTELKVRYDARVYIFDPMPEGILHFQQLRALAHTDQRLTIHEKNPFTYRITPDQLADIQFVEIGVWDHKGVLKFYEPPREGYPSHSVYLFKESGKYIEAPVDRLSNLMNQLGHTAIDLVKIEIEGAEYTVIDTILEDKLDVKLILVEFDEVHNAKDKRFHYRIRKTCNKLKKAGYVLIHSTESMKRSFLRRDVFDALKAQESET</sequence>
<evidence type="ECO:0000259" key="1">
    <source>
        <dbReference type="Pfam" id="PF05050"/>
    </source>
</evidence>
<dbReference type="Proteomes" id="UP000187941">
    <property type="component" value="Chromosome"/>
</dbReference>
<feature type="domain" description="Methyltransferase FkbM" evidence="1">
    <location>
        <begin position="62"/>
        <end position="236"/>
    </location>
</feature>
<keyword evidence="3" id="KW-1185">Reference proteome</keyword>
<reference evidence="2 3" key="1">
    <citation type="submission" date="2016-01" db="EMBL/GenBank/DDBJ databases">
        <authorList>
            <person name="Oliw E.H."/>
        </authorList>
    </citation>
    <scope>NUCLEOTIDE SEQUENCE [LARGE SCALE GENOMIC DNA]</scope>
    <source>
        <strain evidence="2 3">DY10</strain>
    </source>
</reference>
<dbReference type="KEGG" id="smon:AWR27_02985"/>
<dbReference type="Pfam" id="PF05050">
    <property type="entry name" value="Methyltransf_21"/>
    <property type="match status" value="1"/>
</dbReference>
<name>A0A1P9WSQ7_9BACT</name>
<gene>
    <name evidence="2" type="ORF">AWR27_02985</name>
</gene>
<proteinExistence type="predicted"/>
<dbReference type="EMBL" id="CP014263">
    <property type="protein sequence ID" value="AQG78389.1"/>
    <property type="molecule type" value="Genomic_DNA"/>
</dbReference>
<protein>
    <recommendedName>
        <fullName evidence="1">Methyltransferase FkbM domain-containing protein</fullName>
    </recommendedName>
</protein>
<accession>A0A1P9WSQ7</accession>
<dbReference type="InterPro" id="IPR029063">
    <property type="entry name" value="SAM-dependent_MTases_sf"/>
</dbReference>